<reference evidence="2 3" key="1">
    <citation type="journal article" date="2015" name="Sci. Rep.">
        <title>Chromosome-level genome map provides insights into diverse defense mechanisms in the medicinal fungus Ganoderma sinense.</title>
        <authorList>
            <person name="Zhu Y."/>
            <person name="Xu J."/>
            <person name="Sun C."/>
            <person name="Zhou S."/>
            <person name="Xu H."/>
            <person name="Nelson D.R."/>
            <person name="Qian J."/>
            <person name="Song J."/>
            <person name="Luo H."/>
            <person name="Xiang L."/>
            <person name="Li Y."/>
            <person name="Xu Z."/>
            <person name="Ji A."/>
            <person name="Wang L."/>
            <person name="Lu S."/>
            <person name="Hayward A."/>
            <person name="Sun W."/>
            <person name="Li X."/>
            <person name="Schwartz D.C."/>
            <person name="Wang Y."/>
            <person name="Chen S."/>
        </authorList>
    </citation>
    <scope>NUCLEOTIDE SEQUENCE [LARGE SCALE GENOMIC DNA]</scope>
    <source>
        <strain evidence="2 3">ZZ0214-1</strain>
    </source>
</reference>
<gene>
    <name evidence="2" type="ORF">GSI_04828</name>
</gene>
<comment type="caution">
    <text evidence="2">The sequence shown here is derived from an EMBL/GenBank/DDBJ whole genome shotgun (WGS) entry which is preliminary data.</text>
</comment>
<dbReference type="EMBL" id="AYKW01000009">
    <property type="protein sequence ID" value="PIL32713.1"/>
    <property type="molecule type" value="Genomic_DNA"/>
</dbReference>
<accession>A0A2G8SG33</accession>
<feature type="region of interest" description="Disordered" evidence="1">
    <location>
        <begin position="218"/>
        <end position="268"/>
    </location>
</feature>
<feature type="region of interest" description="Disordered" evidence="1">
    <location>
        <begin position="1"/>
        <end position="57"/>
    </location>
</feature>
<keyword evidence="3" id="KW-1185">Reference proteome</keyword>
<proteinExistence type="predicted"/>
<sequence>MRSCLSGRTSEGVRREMRGRGETAEAPGPQTRAAEERKTWHGTARRRGERMGCTGRDDTGRESLCGWASEQHVSTANDEQYDGPEVAKTKPTTATATKKSETARTRHAHGAEFCVLCGRTAMLRRFSLLVRSSAFATQLFVPIPVPDIRLSLLSLPLSFSLSNVCTFVGVAALPITIGFGMLTVDRLERVPVLPELTASACANTNVVGVPGGEASWCSPSASDSTVASSTDTPMTTPPTEPGPTRETGTARMSRERARERRRAMVRPTALPRETLPAIVSIWVTCSSVSSWGAGLGSEADANESADPAYSCAW</sequence>
<evidence type="ECO:0000313" key="2">
    <source>
        <dbReference type="EMBL" id="PIL32713.1"/>
    </source>
</evidence>
<feature type="compositionally biased region" description="Low complexity" evidence="1">
    <location>
        <begin position="242"/>
        <end position="251"/>
    </location>
</feature>
<dbReference type="AlphaFoldDB" id="A0A2G8SG33"/>
<feature type="compositionally biased region" description="Low complexity" evidence="1">
    <location>
        <begin position="218"/>
        <end position="234"/>
    </location>
</feature>
<protein>
    <submittedName>
        <fullName evidence="2">Uncharacterized protein</fullName>
    </submittedName>
</protein>
<dbReference type="Proteomes" id="UP000230002">
    <property type="component" value="Unassembled WGS sequence"/>
</dbReference>
<evidence type="ECO:0000256" key="1">
    <source>
        <dbReference type="SAM" id="MobiDB-lite"/>
    </source>
</evidence>
<name>A0A2G8SG33_9APHY</name>
<feature type="region of interest" description="Disordered" evidence="1">
    <location>
        <begin position="75"/>
        <end position="103"/>
    </location>
</feature>
<evidence type="ECO:0000313" key="3">
    <source>
        <dbReference type="Proteomes" id="UP000230002"/>
    </source>
</evidence>
<feature type="compositionally biased region" description="Basic and acidic residues" evidence="1">
    <location>
        <begin position="11"/>
        <end position="23"/>
    </location>
</feature>
<organism evidence="2 3">
    <name type="scientific">Ganoderma sinense ZZ0214-1</name>
    <dbReference type="NCBI Taxonomy" id="1077348"/>
    <lineage>
        <taxon>Eukaryota</taxon>
        <taxon>Fungi</taxon>
        <taxon>Dikarya</taxon>
        <taxon>Basidiomycota</taxon>
        <taxon>Agaricomycotina</taxon>
        <taxon>Agaricomycetes</taxon>
        <taxon>Polyporales</taxon>
        <taxon>Polyporaceae</taxon>
        <taxon>Ganoderma</taxon>
    </lineage>
</organism>